<protein>
    <recommendedName>
        <fullName evidence="3">DUF4232 domain-containing protein</fullName>
    </recommendedName>
</protein>
<keyword evidence="2" id="KW-0732">Signal</keyword>
<feature type="domain" description="DUF4232" evidence="3">
    <location>
        <begin position="102"/>
        <end position="202"/>
    </location>
</feature>
<reference evidence="4 5" key="1">
    <citation type="submission" date="2016-10" db="EMBL/GenBank/DDBJ databases">
        <title>Actinomyces aegypiusis sp. nov., isolated from the Aegypius monachus in Qinghai Tibet Plateau China.</title>
        <authorList>
            <person name="Wang Y."/>
        </authorList>
    </citation>
    <scope>NUCLEOTIDE SEQUENCE [LARGE SCALE GENOMIC DNA]</scope>
    <source>
        <strain evidence="4 5">VUL4_3</strain>
    </source>
</reference>
<feature type="signal peptide" evidence="2">
    <location>
        <begin position="1"/>
        <end position="27"/>
    </location>
</feature>
<accession>A0A1D9MLN5</accession>
<evidence type="ECO:0000256" key="2">
    <source>
        <dbReference type="SAM" id="SignalP"/>
    </source>
</evidence>
<feature type="compositionally biased region" description="Low complexity" evidence="1">
    <location>
        <begin position="32"/>
        <end position="58"/>
    </location>
</feature>
<gene>
    <name evidence="4" type="ORF">BK816_07790</name>
</gene>
<feature type="chain" id="PRO_5038477127" description="DUF4232 domain-containing protein" evidence="2">
    <location>
        <begin position="28"/>
        <end position="233"/>
    </location>
</feature>
<feature type="compositionally biased region" description="Polar residues" evidence="1">
    <location>
        <begin position="70"/>
        <end position="82"/>
    </location>
</feature>
<dbReference type="Proteomes" id="UP000176288">
    <property type="component" value="Chromosome"/>
</dbReference>
<name>A0A1D9MLN5_9ACTO</name>
<dbReference type="EMBL" id="CP017812">
    <property type="protein sequence ID" value="AOZ73206.1"/>
    <property type="molecule type" value="Genomic_DNA"/>
</dbReference>
<dbReference type="KEGG" id="avu:BK816_07790"/>
<dbReference type="AlphaFoldDB" id="A0A1D9MLN5"/>
<evidence type="ECO:0000313" key="5">
    <source>
        <dbReference type="Proteomes" id="UP000176288"/>
    </source>
</evidence>
<dbReference type="InterPro" id="IPR025326">
    <property type="entry name" value="DUF4232"/>
</dbReference>
<dbReference type="RefSeq" id="WP_071164669.1">
    <property type="nucleotide sequence ID" value="NZ_CP017812.1"/>
</dbReference>
<feature type="region of interest" description="Disordered" evidence="1">
    <location>
        <begin position="29"/>
        <end position="85"/>
    </location>
</feature>
<organism evidence="4 5">
    <name type="scientific">Boudabousia tangfeifanii</name>
    <dbReference type="NCBI Taxonomy" id="1912795"/>
    <lineage>
        <taxon>Bacteria</taxon>
        <taxon>Bacillati</taxon>
        <taxon>Actinomycetota</taxon>
        <taxon>Actinomycetes</taxon>
        <taxon>Actinomycetales</taxon>
        <taxon>Actinomycetaceae</taxon>
        <taxon>Boudabousia</taxon>
    </lineage>
</organism>
<dbReference type="Pfam" id="PF14016">
    <property type="entry name" value="DUF4232"/>
    <property type="match status" value="1"/>
</dbReference>
<evidence type="ECO:0000313" key="4">
    <source>
        <dbReference type="EMBL" id="AOZ73206.1"/>
    </source>
</evidence>
<sequence>MKKSINTGMLAALLLFSALGLSACGNAENAGNETETPATVAATEENNAATEEAAAPAAGDEKTVEAPSVSPENSGPGTSGTDQPGKAEELMDLAEGPDKIACPVDDLGWKLTPGKAEGDTLNFVLEATNRGKQTCYLVGSPDLTYLSSANEALTAHPEIMQNGPMPIVKVPPTGVAKVELQVTDPKKIADCQVVNANQIRIELLGQPGVAEISGEVPVCANVSNSKIGSLRAK</sequence>
<evidence type="ECO:0000259" key="3">
    <source>
        <dbReference type="Pfam" id="PF14016"/>
    </source>
</evidence>
<proteinExistence type="predicted"/>
<evidence type="ECO:0000256" key="1">
    <source>
        <dbReference type="SAM" id="MobiDB-lite"/>
    </source>
</evidence>
<dbReference type="PROSITE" id="PS51257">
    <property type="entry name" value="PROKAR_LIPOPROTEIN"/>
    <property type="match status" value="1"/>
</dbReference>
<keyword evidence="5" id="KW-1185">Reference proteome</keyword>